<keyword evidence="1" id="KW-0812">Transmembrane</keyword>
<comment type="caution">
    <text evidence="2">The sequence shown here is derived from an EMBL/GenBank/DDBJ whole genome shotgun (WGS) entry which is preliminary data.</text>
</comment>
<dbReference type="RefSeq" id="WP_134380071.1">
    <property type="nucleotide sequence ID" value="NZ_SORX01000002.1"/>
</dbReference>
<accession>A0A4Y8LJF4</accession>
<dbReference type="InterPro" id="IPR046350">
    <property type="entry name" value="Cystatin_sf"/>
</dbReference>
<keyword evidence="1" id="KW-1133">Transmembrane helix</keyword>
<dbReference type="EMBL" id="SORX01000002">
    <property type="protein sequence ID" value="TFE03058.1"/>
    <property type="molecule type" value="Genomic_DNA"/>
</dbReference>
<sequence length="155" mass="17911">MKKWMILIGTVIAVFITCFILIFMTAKQQINSDLQKAEAAAETEGLNVQNSYHYHGSEVYYVVEGTLEGKDQLFFFPENQEIEPVMIDADSGISESQVLEMLNDDDQPHKILSSKIGMEPVGPVWEIVYKDEDELLNYYYVKFDSGDWWRTIRNL</sequence>
<dbReference type="SUPFAM" id="SSF54403">
    <property type="entry name" value="Cystatin/monellin"/>
    <property type="match status" value="1"/>
</dbReference>
<dbReference type="Gene3D" id="3.10.450.40">
    <property type="match status" value="2"/>
</dbReference>
<organism evidence="2 3">
    <name type="scientific">Jeotgalibacillus salarius</name>
    <dbReference type="NCBI Taxonomy" id="546023"/>
    <lineage>
        <taxon>Bacteria</taxon>
        <taxon>Bacillati</taxon>
        <taxon>Bacillota</taxon>
        <taxon>Bacilli</taxon>
        <taxon>Bacillales</taxon>
        <taxon>Caryophanaceae</taxon>
        <taxon>Jeotgalibacillus</taxon>
    </lineage>
</organism>
<reference evidence="2 3" key="1">
    <citation type="submission" date="2019-03" db="EMBL/GenBank/DDBJ databases">
        <authorList>
            <person name="Yang Y."/>
        </authorList>
    </citation>
    <scope>NUCLEOTIDE SEQUENCE [LARGE SCALE GENOMIC DNA]</scope>
    <source>
        <strain evidence="2 3">ASL-1</strain>
    </source>
</reference>
<gene>
    <name evidence="2" type="ORF">E2626_04395</name>
</gene>
<evidence type="ECO:0008006" key="4">
    <source>
        <dbReference type="Google" id="ProtNLM"/>
    </source>
</evidence>
<proteinExistence type="predicted"/>
<evidence type="ECO:0000313" key="2">
    <source>
        <dbReference type="EMBL" id="TFE03058.1"/>
    </source>
</evidence>
<dbReference type="AlphaFoldDB" id="A0A4Y8LJF4"/>
<keyword evidence="3" id="KW-1185">Reference proteome</keyword>
<keyword evidence="1" id="KW-0472">Membrane</keyword>
<feature type="transmembrane region" description="Helical" evidence="1">
    <location>
        <begin position="6"/>
        <end position="26"/>
    </location>
</feature>
<name>A0A4Y8LJF4_9BACL</name>
<dbReference type="Proteomes" id="UP000297776">
    <property type="component" value="Unassembled WGS sequence"/>
</dbReference>
<evidence type="ECO:0000313" key="3">
    <source>
        <dbReference type="Proteomes" id="UP000297776"/>
    </source>
</evidence>
<evidence type="ECO:0000256" key="1">
    <source>
        <dbReference type="SAM" id="Phobius"/>
    </source>
</evidence>
<dbReference type="OrthoDB" id="2381181at2"/>
<protein>
    <recommendedName>
        <fullName evidence="4">DUF5590 domain-containing protein</fullName>
    </recommendedName>
</protein>